<dbReference type="InParanoid" id="A0A286UK07"/>
<reference evidence="2 3" key="1">
    <citation type="journal article" date="2017" name="Mol. Ecol.">
        <title>Comparative and population genomic landscape of Phellinus noxius: A hypervariable fungus causing root rot in trees.</title>
        <authorList>
            <person name="Chung C.L."/>
            <person name="Lee T.J."/>
            <person name="Akiba M."/>
            <person name="Lee H.H."/>
            <person name="Kuo T.H."/>
            <person name="Liu D."/>
            <person name="Ke H.M."/>
            <person name="Yokoi T."/>
            <person name="Roa M.B."/>
            <person name="Lu M.J."/>
            <person name="Chang Y.Y."/>
            <person name="Ann P.J."/>
            <person name="Tsai J.N."/>
            <person name="Chen C.Y."/>
            <person name="Tzean S.S."/>
            <person name="Ota Y."/>
            <person name="Hattori T."/>
            <person name="Sahashi N."/>
            <person name="Liou R.F."/>
            <person name="Kikuchi T."/>
            <person name="Tsai I.J."/>
        </authorList>
    </citation>
    <scope>NUCLEOTIDE SEQUENCE [LARGE SCALE GENOMIC DNA]</scope>
    <source>
        <strain evidence="2 3">FFPRI411160</strain>
    </source>
</reference>
<accession>A0A286UK07</accession>
<dbReference type="InterPro" id="IPR021851">
    <property type="entry name" value="DUF3455"/>
</dbReference>
<evidence type="ECO:0000313" key="2">
    <source>
        <dbReference type="EMBL" id="PAV19910.1"/>
    </source>
</evidence>
<dbReference type="Pfam" id="PF11937">
    <property type="entry name" value="DUF3455"/>
    <property type="match status" value="1"/>
</dbReference>
<dbReference type="Proteomes" id="UP000217199">
    <property type="component" value="Unassembled WGS sequence"/>
</dbReference>
<gene>
    <name evidence="2" type="ORF">PNOK_0484400</name>
</gene>
<proteinExistence type="predicted"/>
<sequence length="228" mass="24755">MKHTLLAFVSLFPGSLLVAASPDVPSYPSCDVSSLTPYLPPNQNSLAVPSGQHVTAISLGVGIQNYTCSEKGNYLSTGAVAELFDISCLFGSKLFDNITSVAFEVWNATDSYSPDTIINKFNIFSVFGQHYFIKNPFGNSPNITPVFDARAASHMGDDNAYTIEAKIGNITAPTGSQDADWLQLRNVQGNLAQTVFRLETKFGQPPKSCEAGSRDISVKYTAKYWFLS</sequence>
<evidence type="ECO:0000256" key="1">
    <source>
        <dbReference type="SAM" id="SignalP"/>
    </source>
</evidence>
<dbReference type="PANTHER" id="PTHR35567:SF1">
    <property type="entry name" value="CONSERVED FUNGAL PROTEIN (AFU_ORTHOLOGUE AFUA_1G14230)"/>
    <property type="match status" value="1"/>
</dbReference>
<keyword evidence="3" id="KW-1185">Reference proteome</keyword>
<dbReference type="EMBL" id="NBII01000004">
    <property type="protein sequence ID" value="PAV19910.1"/>
    <property type="molecule type" value="Genomic_DNA"/>
</dbReference>
<protein>
    <submittedName>
        <fullName evidence="2">Malate dehydrogenase</fullName>
    </submittedName>
</protein>
<evidence type="ECO:0000313" key="3">
    <source>
        <dbReference type="Proteomes" id="UP000217199"/>
    </source>
</evidence>
<feature type="signal peptide" evidence="1">
    <location>
        <begin position="1"/>
        <end position="20"/>
    </location>
</feature>
<name>A0A286UK07_9AGAM</name>
<dbReference type="OrthoDB" id="1859733at2759"/>
<organism evidence="2 3">
    <name type="scientific">Pyrrhoderma noxium</name>
    <dbReference type="NCBI Taxonomy" id="2282107"/>
    <lineage>
        <taxon>Eukaryota</taxon>
        <taxon>Fungi</taxon>
        <taxon>Dikarya</taxon>
        <taxon>Basidiomycota</taxon>
        <taxon>Agaricomycotina</taxon>
        <taxon>Agaricomycetes</taxon>
        <taxon>Hymenochaetales</taxon>
        <taxon>Hymenochaetaceae</taxon>
        <taxon>Pyrrhoderma</taxon>
    </lineage>
</organism>
<keyword evidence="1" id="KW-0732">Signal</keyword>
<comment type="caution">
    <text evidence="2">The sequence shown here is derived from an EMBL/GenBank/DDBJ whole genome shotgun (WGS) entry which is preliminary data.</text>
</comment>
<feature type="chain" id="PRO_5013904334" evidence="1">
    <location>
        <begin position="21"/>
        <end position="228"/>
    </location>
</feature>
<dbReference type="PANTHER" id="PTHR35567">
    <property type="entry name" value="MALATE DEHYDROGENASE (AFU_ORTHOLOGUE AFUA_2G13800)"/>
    <property type="match status" value="1"/>
</dbReference>
<dbReference type="AlphaFoldDB" id="A0A286UK07"/>